<sequence length="50" mass="5211">MSSLSKHYKSIANISVAILLTTTVLSVAGCNTTQDIRPTASVMVGTQTSL</sequence>
<comment type="caution">
    <text evidence="1">The sequence shown here is derived from an EMBL/GenBank/DDBJ whole genome shotgun (WGS) entry which is preliminary data.</text>
</comment>
<gene>
    <name evidence="1" type="ORF">MGSAQ_000060</name>
</gene>
<reference evidence="1" key="1">
    <citation type="submission" date="2013-11" db="EMBL/GenBank/DDBJ databases">
        <title>Microbial diversity, functional groups and degradation webs in Northern and Southern Mediterranean and Red Sea marine crude oil polluted sites.</title>
        <authorList>
            <person name="Daffonchio D."/>
            <person name="Mapelli F."/>
            <person name="Ferrer M."/>
            <person name="Richter M."/>
            <person name="Cherif A."/>
            <person name="Malkawi H.I."/>
            <person name="Yakimov M.M."/>
            <person name="Abdel-Fattah Y.R."/>
            <person name="Blaghen M."/>
            <person name="Golyshin P.N."/>
            <person name="Kalogerakis N."/>
            <person name="Boon N."/>
            <person name="Magagnini M."/>
            <person name="Fava F."/>
        </authorList>
    </citation>
    <scope>NUCLEOTIDE SEQUENCE</scope>
</reference>
<accession>A0A1B6NYD9</accession>
<evidence type="ECO:0000313" key="1">
    <source>
        <dbReference type="EMBL" id="KTF08428.1"/>
    </source>
</evidence>
<dbReference type="PROSITE" id="PS51257">
    <property type="entry name" value="PROKAR_LIPOPROTEIN"/>
    <property type="match status" value="1"/>
</dbReference>
<dbReference type="AlphaFoldDB" id="A0A1B6NYD9"/>
<dbReference type="EMBL" id="AYSL01000004">
    <property type="protein sequence ID" value="KTF08428.1"/>
    <property type="molecule type" value="Genomic_DNA"/>
</dbReference>
<protein>
    <submittedName>
        <fullName evidence="1">Secreted protein</fullName>
    </submittedName>
</protein>
<proteinExistence type="predicted"/>
<organism evidence="1">
    <name type="scientific">marine sediment metagenome</name>
    <dbReference type="NCBI Taxonomy" id="412755"/>
    <lineage>
        <taxon>unclassified sequences</taxon>
        <taxon>metagenomes</taxon>
        <taxon>ecological metagenomes</taxon>
    </lineage>
</organism>
<name>A0A1B6NYD9_9ZZZZ</name>